<dbReference type="EMBL" id="CAFBPN010000048">
    <property type="protein sequence ID" value="CAB5022660.1"/>
    <property type="molecule type" value="Genomic_DNA"/>
</dbReference>
<dbReference type="InterPro" id="IPR052961">
    <property type="entry name" value="Oxido-Kinase-like_Enzymes"/>
</dbReference>
<organism evidence="2">
    <name type="scientific">freshwater metagenome</name>
    <dbReference type="NCBI Taxonomy" id="449393"/>
    <lineage>
        <taxon>unclassified sequences</taxon>
        <taxon>metagenomes</taxon>
        <taxon>ecological metagenomes</taxon>
    </lineage>
</organism>
<dbReference type="SMART" id="SM00587">
    <property type="entry name" value="CHK"/>
    <property type="match status" value="1"/>
</dbReference>
<name>A0A6J7QY20_9ZZZZ</name>
<gene>
    <name evidence="2" type="ORF">UFOPK4098_00951</name>
    <name evidence="3" type="ORF">UFOPK4347_01360</name>
</gene>
<dbReference type="InterPro" id="IPR015897">
    <property type="entry name" value="CHK_kinase-like"/>
</dbReference>
<accession>A0A6J7QY20</accession>
<dbReference type="AlphaFoldDB" id="A0A6J7QY20"/>
<feature type="domain" description="CHK kinase-like" evidence="1">
    <location>
        <begin position="123"/>
        <end position="303"/>
    </location>
</feature>
<dbReference type="SUPFAM" id="SSF56112">
    <property type="entry name" value="Protein kinase-like (PK-like)"/>
    <property type="match status" value="1"/>
</dbReference>
<proteinExistence type="predicted"/>
<reference evidence="2" key="1">
    <citation type="submission" date="2020-05" db="EMBL/GenBank/DDBJ databases">
        <authorList>
            <person name="Chiriac C."/>
            <person name="Salcher M."/>
            <person name="Ghai R."/>
            <person name="Kavagutti S V."/>
        </authorList>
    </citation>
    <scope>NUCLEOTIDE SEQUENCE</scope>
</reference>
<evidence type="ECO:0000313" key="2">
    <source>
        <dbReference type="EMBL" id="CAB5022660.1"/>
    </source>
</evidence>
<dbReference type="EMBL" id="CAFBQU010000045">
    <property type="protein sequence ID" value="CAB5067021.1"/>
    <property type="molecule type" value="Genomic_DNA"/>
</dbReference>
<dbReference type="PANTHER" id="PTHR23020:SF41">
    <property type="entry name" value="AMINOGLYCOSIDE PHOSPHOTRANSFERASE DOMAIN-CONTAINING PROTEIN"/>
    <property type="match status" value="1"/>
</dbReference>
<protein>
    <submittedName>
        <fullName evidence="2">Unannotated protein</fullName>
    </submittedName>
</protein>
<dbReference type="InterPro" id="IPR011009">
    <property type="entry name" value="Kinase-like_dom_sf"/>
</dbReference>
<dbReference type="Pfam" id="PF01636">
    <property type="entry name" value="APH"/>
    <property type="match status" value="1"/>
</dbReference>
<evidence type="ECO:0000259" key="1">
    <source>
        <dbReference type="SMART" id="SM00587"/>
    </source>
</evidence>
<dbReference type="PANTHER" id="PTHR23020">
    <property type="entry name" value="UNCHARACTERIZED NUCLEAR HORMONE RECEPTOR-RELATED"/>
    <property type="match status" value="1"/>
</dbReference>
<dbReference type="Gene3D" id="3.90.1200.10">
    <property type="match status" value="1"/>
</dbReference>
<dbReference type="InterPro" id="IPR002575">
    <property type="entry name" value="Aminoglycoside_PTrfase"/>
</dbReference>
<evidence type="ECO:0000313" key="3">
    <source>
        <dbReference type="EMBL" id="CAB5067021.1"/>
    </source>
</evidence>
<sequence length="365" mass="40279">MASIAIPKNHLEVTAQWLESALKAGSEKNLGSIASIELKQIGEGIGVMGELFRASISYSSGTGPSAVIVKLPSQADANRQQGIDLGMYEAEVKFYDSLAAQTTARLPICYYTASEAGTANFVILMEDLGHLSMVVQMDGMNAAQTSAAIRSLAALHASWWGKVETTELEWVPSVIHDRIVNFGAMWPMLWEMYQPKFGHVLPEGGVEFGNWLSVNYWEAVKEFATSPWTLLHLDYRVDNLMFDKDLNAPDAVAVIDWQSVGRGPAGYDLAYLLGGSVTVEDRRKYEDKWLHEYHDEITRLGVNYAFEDLYKDYVRAHVIGGTSTAVLTGATFDLGNERGVALIASMGERHFAAPIDHNGRQFFSV</sequence>